<dbReference type="EMBL" id="HAEH01007382">
    <property type="protein sequence ID" value="SBR81736.1"/>
    <property type="molecule type" value="Transcribed_RNA"/>
</dbReference>
<sequence length="31" mass="3770">YYLKSLLWVFCFTIHNSPLFRVKSGLFQQSF</sequence>
<organism evidence="1">
    <name type="scientific">Nothobranchius rachovii</name>
    <name type="common">bluefin notho</name>
    <dbReference type="NCBI Taxonomy" id="451742"/>
    <lineage>
        <taxon>Eukaryota</taxon>
        <taxon>Metazoa</taxon>
        <taxon>Chordata</taxon>
        <taxon>Craniata</taxon>
        <taxon>Vertebrata</taxon>
        <taxon>Euteleostomi</taxon>
        <taxon>Actinopterygii</taxon>
        <taxon>Neopterygii</taxon>
        <taxon>Teleostei</taxon>
        <taxon>Neoteleostei</taxon>
        <taxon>Acanthomorphata</taxon>
        <taxon>Ovalentaria</taxon>
        <taxon>Atherinomorphae</taxon>
        <taxon>Cyprinodontiformes</taxon>
        <taxon>Nothobranchiidae</taxon>
        <taxon>Nothobranchius</taxon>
    </lineage>
</organism>
<dbReference type="AlphaFoldDB" id="A0A1A8PKD1"/>
<feature type="non-terminal residue" evidence="1">
    <location>
        <position position="1"/>
    </location>
</feature>
<proteinExistence type="predicted"/>
<accession>A0A1A8PKD1</accession>
<reference evidence="1" key="2">
    <citation type="submission" date="2016-06" db="EMBL/GenBank/DDBJ databases">
        <title>The genome of a short-lived fish provides insights into sex chromosome evolution and the genetic control of aging.</title>
        <authorList>
            <person name="Reichwald K."/>
            <person name="Felder M."/>
            <person name="Petzold A."/>
            <person name="Koch P."/>
            <person name="Groth M."/>
            <person name="Platzer M."/>
        </authorList>
    </citation>
    <scope>NUCLEOTIDE SEQUENCE</scope>
    <source>
        <tissue evidence="1">Brain</tissue>
    </source>
</reference>
<protein>
    <submittedName>
        <fullName evidence="1">Uncharacterized protein</fullName>
    </submittedName>
</protein>
<evidence type="ECO:0000313" key="1">
    <source>
        <dbReference type="EMBL" id="SBR81736.1"/>
    </source>
</evidence>
<name>A0A1A8PKD1_9TELE</name>
<reference evidence="1" key="1">
    <citation type="submission" date="2016-05" db="EMBL/GenBank/DDBJ databases">
        <authorList>
            <person name="Lavstsen T."/>
            <person name="Jespersen J.S."/>
        </authorList>
    </citation>
    <scope>NUCLEOTIDE SEQUENCE</scope>
    <source>
        <tissue evidence="1">Brain</tissue>
    </source>
</reference>
<gene>
    <name evidence="1" type="primary">Nfu_g_1_016014</name>
</gene>